<feature type="region of interest" description="Disordered" evidence="1">
    <location>
        <begin position="59"/>
        <end position="93"/>
    </location>
</feature>
<evidence type="ECO:0000313" key="2">
    <source>
        <dbReference type="EMBL" id="KAJ1129273.1"/>
    </source>
</evidence>
<dbReference type="AlphaFoldDB" id="A0AAV7PS17"/>
<proteinExistence type="predicted"/>
<keyword evidence="3" id="KW-1185">Reference proteome</keyword>
<gene>
    <name evidence="2" type="ORF">NDU88_007644</name>
</gene>
<evidence type="ECO:0000256" key="1">
    <source>
        <dbReference type="SAM" id="MobiDB-lite"/>
    </source>
</evidence>
<protein>
    <submittedName>
        <fullName evidence="2">Uncharacterized protein</fullName>
    </submittedName>
</protein>
<name>A0AAV7PS17_PLEWA</name>
<reference evidence="2" key="1">
    <citation type="journal article" date="2022" name="bioRxiv">
        <title>Sequencing and chromosome-scale assembly of the giantPleurodeles waltlgenome.</title>
        <authorList>
            <person name="Brown T."/>
            <person name="Elewa A."/>
            <person name="Iarovenko S."/>
            <person name="Subramanian E."/>
            <person name="Araus A.J."/>
            <person name="Petzold A."/>
            <person name="Susuki M."/>
            <person name="Suzuki K.-i.T."/>
            <person name="Hayashi T."/>
            <person name="Toyoda A."/>
            <person name="Oliveira C."/>
            <person name="Osipova E."/>
            <person name="Leigh N.D."/>
            <person name="Simon A."/>
            <person name="Yun M.H."/>
        </authorList>
    </citation>
    <scope>NUCLEOTIDE SEQUENCE</scope>
    <source>
        <strain evidence="2">20211129_DDA</strain>
        <tissue evidence="2">Liver</tissue>
    </source>
</reference>
<sequence length="222" mass="24793">MLCNFWGTQDRRSDLETDDAVQDLNICCMRPFGVRRRRVASGGGWRQRGLEPQTLRRGDKEDLFPGARNMGRLRFGTGSAPSTRSAGPPSSLDCKPDAVLEAMERLGTSQGQIRLSLEQKIDTMATDLNLLQAGHRKLTDKSHTMERTLHKLIPKTQRVDASVQSLLDRVTALESRVKDSKGRSQRNNIQVVGLTEGVERSDCKDHSSTVLFDFHFISGTLL</sequence>
<evidence type="ECO:0000313" key="3">
    <source>
        <dbReference type="Proteomes" id="UP001066276"/>
    </source>
</evidence>
<dbReference type="Proteomes" id="UP001066276">
    <property type="component" value="Chromosome 7"/>
</dbReference>
<comment type="caution">
    <text evidence="2">The sequence shown here is derived from an EMBL/GenBank/DDBJ whole genome shotgun (WGS) entry which is preliminary data.</text>
</comment>
<dbReference type="EMBL" id="JANPWB010000011">
    <property type="protein sequence ID" value="KAJ1129273.1"/>
    <property type="molecule type" value="Genomic_DNA"/>
</dbReference>
<organism evidence="2 3">
    <name type="scientific">Pleurodeles waltl</name>
    <name type="common">Iberian ribbed newt</name>
    <dbReference type="NCBI Taxonomy" id="8319"/>
    <lineage>
        <taxon>Eukaryota</taxon>
        <taxon>Metazoa</taxon>
        <taxon>Chordata</taxon>
        <taxon>Craniata</taxon>
        <taxon>Vertebrata</taxon>
        <taxon>Euteleostomi</taxon>
        <taxon>Amphibia</taxon>
        <taxon>Batrachia</taxon>
        <taxon>Caudata</taxon>
        <taxon>Salamandroidea</taxon>
        <taxon>Salamandridae</taxon>
        <taxon>Pleurodelinae</taxon>
        <taxon>Pleurodeles</taxon>
    </lineage>
</organism>
<accession>A0AAV7PS17</accession>